<protein>
    <submittedName>
        <fullName evidence="1">Uncharacterized protein</fullName>
    </submittedName>
</protein>
<sequence>MLLAHGFRRSLFEGEGFLLSLLINAAGTGEEIAGMRSNIG</sequence>
<dbReference type="HOGENOM" id="CLU_3282801_0_0_2"/>
<evidence type="ECO:0000313" key="1">
    <source>
        <dbReference type="EMBL" id="ERG90829.1"/>
    </source>
</evidence>
<accession>U1MM71</accession>
<evidence type="ECO:0000313" key="2">
    <source>
        <dbReference type="Proteomes" id="UP000030649"/>
    </source>
</evidence>
<dbReference type="STRING" id="1238424.J07HQW1_00857"/>
<gene>
    <name evidence="1" type="ORF">J07HQW1_00857</name>
</gene>
<name>U1MM71_9EURY</name>
<dbReference type="AlphaFoldDB" id="U1MM71"/>
<dbReference type="EMBL" id="KE356560">
    <property type="protein sequence ID" value="ERG90829.1"/>
    <property type="molecule type" value="Genomic_DNA"/>
</dbReference>
<proteinExistence type="predicted"/>
<reference evidence="1 2" key="1">
    <citation type="journal article" date="2013" name="PLoS ONE">
        <title>Assembly-driven community genomics of a hypersaline microbial ecosystem.</title>
        <authorList>
            <person name="Podell S."/>
            <person name="Ugalde J.A."/>
            <person name="Narasingarao P."/>
            <person name="Banfield J.F."/>
            <person name="Heidelberg K.B."/>
            <person name="Allen E.E."/>
        </authorList>
    </citation>
    <scope>NUCLEOTIDE SEQUENCE [LARGE SCALE GENOMIC DNA]</scope>
    <source>
        <strain evidence="2">J07HQW1</strain>
    </source>
</reference>
<dbReference type="Proteomes" id="UP000030649">
    <property type="component" value="Unassembled WGS sequence"/>
</dbReference>
<organism evidence="1 2">
    <name type="scientific">Haloquadratum walsbyi J07HQW1</name>
    <dbReference type="NCBI Taxonomy" id="1238424"/>
    <lineage>
        <taxon>Archaea</taxon>
        <taxon>Methanobacteriati</taxon>
        <taxon>Methanobacteriota</taxon>
        <taxon>Stenosarchaea group</taxon>
        <taxon>Halobacteria</taxon>
        <taxon>Halobacteriales</taxon>
        <taxon>Haloferacaceae</taxon>
        <taxon>Haloquadratum</taxon>
    </lineage>
</organism>